<feature type="region of interest" description="Disordered" evidence="1">
    <location>
        <begin position="1"/>
        <end position="25"/>
    </location>
</feature>
<keyword evidence="3" id="KW-1185">Reference proteome</keyword>
<sequence length="539" mass="52295">MKRPSEGRAAASGRKTPTGGGRRARAAGAAIAGGLLVAAGAALTVYASGIPAPASLAAGTARSAEVPAGDAVRGCAGPARLLEGTPVQGDPQFSPASKTARTDVSAVVLSDTQGTLPDASVTGADGGLLKSLPGQAVAAGTAAQPRAAVVPAQSVSAAAILTARAAGGDVPDIAGLTRFSASDGDLRGLATASCTAPANDQWLLGASTTVGRTSVLTLTNPSATPATVDLEFVGDKPLAQAPPSSRGLQVKPNSTASYVLSGYLPGQANLSVHVRSTGGPVSAVIQQSTLRGLTPGGVELITAAAAPAARQTVAGIDLQDPAQAKQLAARQGFADAAASLALTVPGAADAVVQLRVYGRNGPVALPGGGVVTAKAGTVTEVSLAGLPAGTYSVSASADVSFTASARVPRGLSATEPLDFASPGASIRLGDDHVLAVGKGLTRRVVVGVPDGRAQIRAVPVTDDGRLHAAQTVDVAGGTTAVVDVPAEAEGSPVAALLISATGDPAYGTLVTTGDGNAIAAASIVAPAAGAQALPVTLGY</sequence>
<name>A0ABN3BU73_9MICC</name>
<reference evidence="2 3" key="1">
    <citation type="journal article" date="2019" name="Int. J. Syst. Evol. Microbiol.">
        <title>The Global Catalogue of Microorganisms (GCM) 10K type strain sequencing project: providing services to taxonomists for standard genome sequencing and annotation.</title>
        <authorList>
            <consortium name="The Broad Institute Genomics Platform"/>
            <consortium name="The Broad Institute Genome Sequencing Center for Infectious Disease"/>
            <person name="Wu L."/>
            <person name="Ma J."/>
        </authorList>
    </citation>
    <scope>NUCLEOTIDE SEQUENCE [LARGE SCALE GENOMIC DNA]</scope>
    <source>
        <strain evidence="2 3">JCM 16034</strain>
    </source>
</reference>
<gene>
    <name evidence="2" type="ORF">GCM10009849_20330</name>
</gene>
<accession>A0ABN3BU73</accession>
<dbReference type="EMBL" id="BAAAQW010000005">
    <property type="protein sequence ID" value="GAA2200319.1"/>
    <property type="molecule type" value="Genomic_DNA"/>
</dbReference>
<evidence type="ECO:0000256" key="1">
    <source>
        <dbReference type="SAM" id="MobiDB-lite"/>
    </source>
</evidence>
<dbReference type="Proteomes" id="UP001500432">
    <property type="component" value="Unassembled WGS sequence"/>
</dbReference>
<feature type="region of interest" description="Disordered" evidence="1">
    <location>
        <begin position="80"/>
        <end position="104"/>
    </location>
</feature>
<evidence type="ECO:0000313" key="3">
    <source>
        <dbReference type="Proteomes" id="UP001500432"/>
    </source>
</evidence>
<organism evidence="2 3">
    <name type="scientific">Sinomonas flava</name>
    <dbReference type="NCBI Taxonomy" id="496857"/>
    <lineage>
        <taxon>Bacteria</taxon>
        <taxon>Bacillati</taxon>
        <taxon>Actinomycetota</taxon>
        <taxon>Actinomycetes</taxon>
        <taxon>Micrococcales</taxon>
        <taxon>Micrococcaceae</taxon>
        <taxon>Sinomonas</taxon>
    </lineage>
</organism>
<protein>
    <submittedName>
        <fullName evidence="2">DUF5719 family protein</fullName>
    </submittedName>
</protein>
<dbReference type="Pfam" id="PF18986">
    <property type="entry name" value="DUF5719"/>
    <property type="match status" value="1"/>
</dbReference>
<dbReference type="InterPro" id="IPR043777">
    <property type="entry name" value="DUF5719"/>
</dbReference>
<comment type="caution">
    <text evidence="2">The sequence shown here is derived from an EMBL/GenBank/DDBJ whole genome shotgun (WGS) entry which is preliminary data.</text>
</comment>
<dbReference type="RefSeq" id="WP_344299586.1">
    <property type="nucleotide sequence ID" value="NZ_BAAAQW010000005.1"/>
</dbReference>
<proteinExistence type="predicted"/>
<evidence type="ECO:0000313" key="2">
    <source>
        <dbReference type="EMBL" id="GAA2200319.1"/>
    </source>
</evidence>